<dbReference type="AlphaFoldDB" id="A0A5N0V7F4"/>
<proteinExistence type="predicted"/>
<dbReference type="OrthoDB" id="3556430at2"/>
<comment type="caution">
    <text evidence="1">The sequence shown here is derived from an EMBL/GenBank/DDBJ whole genome shotgun (WGS) entry which is preliminary data.</text>
</comment>
<reference evidence="1" key="1">
    <citation type="submission" date="2019-09" db="EMBL/GenBank/DDBJ databases">
        <authorList>
            <person name="Teo W.F.A."/>
            <person name="Duangmal K."/>
        </authorList>
    </citation>
    <scope>NUCLEOTIDE SEQUENCE [LARGE SCALE GENOMIC DNA]</scope>
    <source>
        <strain evidence="1">K81G1</strain>
    </source>
</reference>
<protein>
    <submittedName>
        <fullName evidence="1">Uncharacterized protein</fullName>
    </submittedName>
</protein>
<evidence type="ECO:0000313" key="2">
    <source>
        <dbReference type="Proteomes" id="UP000319769"/>
    </source>
</evidence>
<evidence type="ECO:0000313" key="1">
    <source>
        <dbReference type="EMBL" id="KAA9161644.1"/>
    </source>
</evidence>
<dbReference type="EMBL" id="VMNW02000016">
    <property type="protein sequence ID" value="KAA9161644.1"/>
    <property type="molecule type" value="Genomic_DNA"/>
</dbReference>
<dbReference type="Proteomes" id="UP000319769">
    <property type="component" value="Unassembled WGS sequence"/>
</dbReference>
<accession>A0A5N0V7F4</accession>
<sequence length="116" mass="12812">MKTGPHGGGPGGVGMNMDVHQDRRPWPAWPARFQADGRPRILCAGREVTVLTVYQPAQRLQLYSLAELVVFPCRHCREWCETAIVAIVERALICPPCYATAIGLRRRENAAGNLCA</sequence>
<keyword evidence="2" id="KW-1185">Reference proteome</keyword>
<name>A0A5N0V7F4_9PSEU</name>
<gene>
    <name evidence="1" type="ORF">FPZ12_014150</name>
</gene>
<organism evidence="1 2">
    <name type="scientific">Amycolatopsis acidicola</name>
    <dbReference type="NCBI Taxonomy" id="2596893"/>
    <lineage>
        <taxon>Bacteria</taxon>
        <taxon>Bacillati</taxon>
        <taxon>Actinomycetota</taxon>
        <taxon>Actinomycetes</taxon>
        <taxon>Pseudonocardiales</taxon>
        <taxon>Pseudonocardiaceae</taxon>
        <taxon>Amycolatopsis</taxon>
    </lineage>
</organism>
<dbReference type="RefSeq" id="WP_144745999.1">
    <property type="nucleotide sequence ID" value="NZ_VMNW02000016.1"/>
</dbReference>